<organism evidence="1 2">
    <name type="scientific">Reichenbachiella carrageenanivorans</name>
    <dbReference type="NCBI Taxonomy" id="2979869"/>
    <lineage>
        <taxon>Bacteria</taxon>
        <taxon>Pseudomonadati</taxon>
        <taxon>Bacteroidota</taxon>
        <taxon>Cytophagia</taxon>
        <taxon>Cytophagales</taxon>
        <taxon>Reichenbachiellaceae</taxon>
        <taxon>Reichenbachiella</taxon>
    </lineage>
</organism>
<dbReference type="Proteomes" id="UP001062165">
    <property type="component" value="Chromosome"/>
</dbReference>
<accession>A0ABY6CYD6</accession>
<sequence>MQLEEDGFSFSFAEAPFSISSNLKECDFKIIYEKQTYYHPVSVKSFFSISMKGCLMLKFWM</sequence>
<proteinExistence type="predicted"/>
<name>A0ABY6CYD6_9BACT</name>
<protein>
    <submittedName>
        <fullName evidence="1">Uncharacterized protein</fullName>
    </submittedName>
</protein>
<dbReference type="EMBL" id="CP106735">
    <property type="protein sequence ID" value="UXX78929.1"/>
    <property type="molecule type" value="Genomic_DNA"/>
</dbReference>
<gene>
    <name evidence="1" type="ORF">N7E81_16360</name>
</gene>
<evidence type="ECO:0000313" key="2">
    <source>
        <dbReference type="Proteomes" id="UP001062165"/>
    </source>
</evidence>
<evidence type="ECO:0000313" key="1">
    <source>
        <dbReference type="EMBL" id="UXX78929.1"/>
    </source>
</evidence>
<dbReference type="RefSeq" id="WP_263050673.1">
    <property type="nucleotide sequence ID" value="NZ_CP106735.1"/>
</dbReference>
<reference evidence="1" key="1">
    <citation type="submission" date="2022-10" db="EMBL/GenBank/DDBJ databases">
        <title>Comparative genomics and taxonomic characterization of three novel marine species of genus Reichenbachiella exhibiting antioxidant and polysaccharide degradation activities.</title>
        <authorList>
            <person name="Muhammad N."/>
            <person name="Lee Y.-J."/>
            <person name="Ko J."/>
            <person name="Kim S.-G."/>
        </authorList>
    </citation>
    <scope>NUCLEOTIDE SEQUENCE</scope>
    <source>
        <strain evidence="1">Wsw4-B4</strain>
    </source>
</reference>
<keyword evidence="2" id="KW-1185">Reference proteome</keyword>